<dbReference type="EMBL" id="CP022603">
    <property type="protein sequence ID" value="ASV84902.1"/>
    <property type="molecule type" value="Genomic_DNA"/>
</dbReference>
<dbReference type="KEGG" id="och:CES85_5654"/>
<evidence type="ECO:0000313" key="2">
    <source>
        <dbReference type="EMBL" id="ASV84902.1"/>
    </source>
</evidence>
<reference evidence="2 3" key="1">
    <citation type="submission" date="2017-07" db="EMBL/GenBank/DDBJ databases">
        <title>Phylogenetic study on the rhizospheric bacterium Ochrobactrum sp. A44.</title>
        <authorList>
            <person name="Krzyzanowska D.M."/>
            <person name="Ossowicki A."/>
            <person name="Rajewska M."/>
            <person name="Maciag T."/>
            <person name="Kaczynski Z."/>
            <person name="Czerwicka M."/>
            <person name="Jafra S."/>
        </authorList>
    </citation>
    <scope>NUCLEOTIDE SEQUENCE [LARGE SCALE GENOMIC DNA]</scope>
    <source>
        <strain evidence="2 3">A44</strain>
    </source>
</reference>
<gene>
    <name evidence="1" type="ORF">CES85_5654</name>
    <name evidence="2" type="ORF">CES85_5706</name>
</gene>
<evidence type="ECO:0000313" key="1">
    <source>
        <dbReference type="EMBL" id="ASV84850.1"/>
    </source>
</evidence>
<name>A0A248UE61_9HYPH</name>
<organism evidence="2 3">
    <name type="scientific">Ochrobactrum quorumnocens</name>
    <dbReference type="NCBI Taxonomy" id="271865"/>
    <lineage>
        <taxon>Bacteria</taxon>
        <taxon>Pseudomonadati</taxon>
        <taxon>Pseudomonadota</taxon>
        <taxon>Alphaproteobacteria</taxon>
        <taxon>Hyphomicrobiales</taxon>
        <taxon>Brucellaceae</taxon>
        <taxon>Brucella/Ochrobactrum group</taxon>
        <taxon>Ochrobactrum</taxon>
    </lineage>
</organism>
<accession>A0A248UE61</accession>
<dbReference type="KEGG" id="och:CES85_5706"/>
<sequence>MSFTLIRLACFLRGMKTPWKNHKEIMLRGDRKTHFKNCPHISEITVR</sequence>
<protein>
    <submittedName>
        <fullName evidence="2">Uncharacterized protein</fullName>
    </submittedName>
</protein>
<proteinExistence type="predicted"/>
<dbReference type="Proteomes" id="UP000215256">
    <property type="component" value="Chromosome 2"/>
</dbReference>
<evidence type="ECO:0000313" key="3">
    <source>
        <dbReference type="Proteomes" id="UP000215256"/>
    </source>
</evidence>
<dbReference type="AlphaFoldDB" id="A0A248UE61"/>
<dbReference type="EMBL" id="CP022603">
    <property type="protein sequence ID" value="ASV84850.1"/>
    <property type="molecule type" value="Genomic_DNA"/>
</dbReference>